<sequence>MAISGKSAKKLERKSKVRSASPPDDSKFPELKAGYPDSYIQEKAASNSFHMDEGQPETSILTSGNYYAYRGPRFIFQDAPRKKIYNDFNRSIFSKTSVLYYFGGRVRKGGEPPLYVTASREKWSQVAMFPEAGGKFPGELGNFYYLSPQGQRLPYPWQAHHLLPQSVFFDKNTPFNYEQMMVLRRSFYDINNGHNIVMLPADAKYSPVHTLVVHFSDHPAYTSHVQTRMDEVSAELDKVFKKAKKEKEHLAPFEAILKALHVLEDEFWSLIIIMSNAAAAAAFNDMEEEATQAYGDMLKFWTTNKQGERIRHLFGILK</sequence>
<evidence type="ECO:0000313" key="3">
    <source>
        <dbReference type="Proteomes" id="UP000268094"/>
    </source>
</evidence>
<evidence type="ECO:0000313" key="2">
    <source>
        <dbReference type="EMBL" id="RKG93843.1"/>
    </source>
</evidence>
<dbReference type="Pfam" id="PF14412">
    <property type="entry name" value="AHH"/>
    <property type="match status" value="1"/>
</dbReference>
<proteinExistence type="predicted"/>
<organism evidence="2 3">
    <name type="scientific">Corallococcus terminator</name>
    <dbReference type="NCBI Taxonomy" id="2316733"/>
    <lineage>
        <taxon>Bacteria</taxon>
        <taxon>Pseudomonadati</taxon>
        <taxon>Myxococcota</taxon>
        <taxon>Myxococcia</taxon>
        <taxon>Myxococcales</taxon>
        <taxon>Cystobacterineae</taxon>
        <taxon>Myxococcaceae</taxon>
        <taxon>Corallococcus</taxon>
    </lineage>
</organism>
<dbReference type="EMBL" id="RAVZ01000003">
    <property type="protein sequence ID" value="RKG93843.1"/>
    <property type="molecule type" value="Genomic_DNA"/>
</dbReference>
<comment type="caution">
    <text evidence="2">The sequence shown here is derived from an EMBL/GenBank/DDBJ whole genome shotgun (WGS) entry which is preliminary data.</text>
</comment>
<dbReference type="AlphaFoldDB" id="A0A3A8JW88"/>
<dbReference type="OrthoDB" id="5380973at2"/>
<protein>
    <submittedName>
        <fullName evidence="2">Uncharacterized protein</fullName>
    </submittedName>
</protein>
<feature type="region of interest" description="Disordered" evidence="1">
    <location>
        <begin position="1"/>
        <end position="33"/>
    </location>
</feature>
<accession>A0A3A8JW88</accession>
<reference evidence="3" key="1">
    <citation type="submission" date="2018-09" db="EMBL/GenBank/DDBJ databases">
        <authorList>
            <person name="Livingstone P.G."/>
            <person name="Whitworth D.E."/>
        </authorList>
    </citation>
    <scope>NUCLEOTIDE SEQUENCE [LARGE SCALE GENOMIC DNA]</scope>
    <source>
        <strain evidence="3">CA054A</strain>
    </source>
</reference>
<gene>
    <name evidence="2" type="ORF">D7V88_00715</name>
</gene>
<name>A0A3A8JW88_9BACT</name>
<dbReference type="RefSeq" id="WP_120538639.1">
    <property type="nucleotide sequence ID" value="NZ_RAVZ01000003.1"/>
</dbReference>
<feature type="compositionally biased region" description="Basic residues" evidence="1">
    <location>
        <begin position="7"/>
        <end position="17"/>
    </location>
</feature>
<keyword evidence="3" id="KW-1185">Reference proteome</keyword>
<dbReference type="InterPro" id="IPR032871">
    <property type="entry name" value="AHH_dom_containing"/>
</dbReference>
<dbReference type="Proteomes" id="UP000268094">
    <property type="component" value="Unassembled WGS sequence"/>
</dbReference>
<evidence type="ECO:0000256" key="1">
    <source>
        <dbReference type="SAM" id="MobiDB-lite"/>
    </source>
</evidence>